<sequence>MRWENVYVAGIGTYLPDETVTAAEAVADGRYDAANAEASGVRAVRVAADDEPGPVMAAKAGRLAIERAGVAAEDIDLVLHAYVGHQGQELWSPAHYVLNETVGGRAAAIELRQGCNGALAATELAASYLVARPDTTAALVTTGDAFKLPHIDRWSADDQTVYGDGGAAIVLSKRGGFARLLATATRSEPSLEPLYRGTEWTAAPFAEGKPVDLTARKDSWLMRNEDAYDDALALIGENFAEVLQEALADAGTTLAETQWFVHANVSRQIAEWGFHKALGLDVSTTPYEWGLDHGHMGNSDQFMGIDHLIAEGRPKAGDKLVTIGVGIGFMWTVAVLEFTETPAW</sequence>
<dbReference type="EMBL" id="BAABIS010000001">
    <property type="protein sequence ID" value="GAA4849742.1"/>
    <property type="molecule type" value="Genomic_DNA"/>
</dbReference>
<evidence type="ECO:0000259" key="4">
    <source>
        <dbReference type="Pfam" id="PF08541"/>
    </source>
</evidence>
<gene>
    <name evidence="6" type="ORF">GCM10023235_28320</name>
</gene>
<keyword evidence="3" id="KW-0012">Acyltransferase</keyword>
<organism evidence="6 7">
    <name type="scientific">Kitasatospora terrestris</name>
    <dbReference type="NCBI Taxonomy" id="258051"/>
    <lineage>
        <taxon>Bacteria</taxon>
        <taxon>Bacillati</taxon>
        <taxon>Actinomycetota</taxon>
        <taxon>Actinomycetes</taxon>
        <taxon>Kitasatosporales</taxon>
        <taxon>Streptomycetaceae</taxon>
        <taxon>Kitasatospora</taxon>
    </lineage>
</organism>
<dbReference type="SUPFAM" id="SSF53901">
    <property type="entry name" value="Thiolase-like"/>
    <property type="match status" value="1"/>
</dbReference>
<accession>A0ABP9DKM5</accession>
<dbReference type="Proteomes" id="UP001501752">
    <property type="component" value="Unassembled WGS sequence"/>
</dbReference>
<evidence type="ECO:0000259" key="5">
    <source>
        <dbReference type="Pfam" id="PF08545"/>
    </source>
</evidence>
<evidence type="ECO:0000313" key="7">
    <source>
        <dbReference type="Proteomes" id="UP001501752"/>
    </source>
</evidence>
<dbReference type="Pfam" id="PF08541">
    <property type="entry name" value="ACP_syn_III_C"/>
    <property type="match status" value="1"/>
</dbReference>
<protein>
    <submittedName>
        <fullName evidence="6">Ketoacyl-ACP synthase III family protein</fullName>
    </submittedName>
</protein>
<keyword evidence="2" id="KW-0808">Transferase</keyword>
<dbReference type="InterPro" id="IPR016039">
    <property type="entry name" value="Thiolase-like"/>
</dbReference>
<dbReference type="Pfam" id="PF08545">
    <property type="entry name" value="ACP_syn_III"/>
    <property type="match status" value="1"/>
</dbReference>
<proteinExistence type="predicted"/>
<dbReference type="InterPro" id="IPR013747">
    <property type="entry name" value="ACP_syn_III_C"/>
</dbReference>
<evidence type="ECO:0000313" key="6">
    <source>
        <dbReference type="EMBL" id="GAA4849742.1"/>
    </source>
</evidence>
<comment type="caution">
    <text evidence="6">The sequence shown here is derived from an EMBL/GenBank/DDBJ whole genome shotgun (WGS) entry which is preliminary data.</text>
</comment>
<evidence type="ECO:0000256" key="1">
    <source>
        <dbReference type="ARBA" id="ARBA00022490"/>
    </source>
</evidence>
<dbReference type="Gene3D" id="3.40.47.10">
    <property type="match status" value="2"/>
</dbReference>
<name>A0ABP9DKM5_9ACTN</name>
<dbReference type="RefSeq" id="WP_345697179.1">
    <property type="nucleotide sequence ID" value="NZ_BAABIS010000001.1"/>
</dbReference>
<evidence type="ECO:0000256" key="3">
    <source>
        <dbReference type="ARBA" id="ARBA00023315"/>
    </source>
</evidence>
<feature type="domain" description="Beta-ketoacyl-[acyl-carrier-protein] synthase III N-terminal" evidence="5">
    <location>
        <begin position="110"/>
        <end position="187"/>
    </location>
</feature>
<feature type="domain" description="Beta-ketoacyl-[acyl-carrier-protein] synthase III C-terminal" evidence="4">
    <location>
        <begin position="247"/>
        <end position="337"/>
    </location>
</feature>
<dbReference type="PANTHER" id="PTHR34069:SF2">
    <property type="entry name" value="BETA-KETOACYL-[ACYL-CARRIER-PROTEIN] SYNTHASE III"/>
    <property type="match status" value="1"/>
</dbReference>
<dbReference type="PANTHER" id="PTHR34069">
    <property type="entry name" value="3-OXOACYL-[ACYL-CARRIER-PROTEIN] SYNTHASE 3"/>
    <property type="match status" value="1"/>
</dbReference>
<keyword evidence="7" id="KW-1185">Reference proteome</keyword>
<dbReference type="InterPro" id="IPR013751">
    <property type="entry name" value="ACP_syn_III_N"/>
</dbReference>
<keyword evidence="1" id="KW-0963">Cytoplasm</keyword>
<evidence type="ECO:0000256" key="2">
    <source>
        <dbReference type="ARBA" id="ARBA00022679"/>
    </source>
</evidence>
<reference evidence="7" key="1">
    <citation type="journal article" date="2019" name="Int. J. Syst. Evol. Microbiol.">
        <title>The Global Catalogue of Microorganisms (GCM) 10K type strain sequencing project: providing services to taxonomists for standard genome sequencing and annotation.</title>
        <authorList>
            <consortium name="The Broad Institute Genomics Platform"/>
            <consortium name="The Broad Institute Genome Sequencing Center for Infectious Disease"/>
            <person name="Wu L."/>
            <person name="Ma J."/>
        </authorList>
    </citation>
    <scope>NUCLEOTIDE SEQUENCE [LARGE SCALE GENOMIC DNA]</scope>
    <source>
        <strain evidence="7">JCM 13006</strain>
    </source>
</reference>
<dbReference type="CDD" id="cd00827">
    <property type="entry name" value="init_cond_enzymes"/>
    <property type="match status" value="1"/>
</dbReference>